<evidence type="ECO:0000313" key="1">
    <source>
        <dbReference type="EMBL" id="KMO86301.1"/>
    </source>
</evidence>
<accession>A0A0J6ZN23</accession>
<sequence>MNNRQQATEKITDFLKSENKILLLTGTYQYEKHKLVLQQIARSVLSPSSILFRANGMDNVSSFLGKSTTRFQTGTPYKLGNHKLFIDTINVGSWKRTYDEYDFAILYPIDSVLKMKNKEAILDDLCIHRHIGKIFIVSWTDHESDDYSWLDKYQLDDRVIFDAEEENPKYHARVLEHW</sequence>
<dbReference type="Proteomes" id="UP000036503">
    <property type="component" value="Unassembled WGS sequence"/>
</dbReference>
<evidence type="ECO:0000313" key="2">
    <source>
        <dbReference type="Proteomes" id="UP000036503"/>
    </source>
</evidence>
<reference evidence="1 2" key="1">
    <citation type="submission" date="2015-06" db="EMBL/GenBank/DDBJ databases">
        <title>Draft genome sequence of beer spoilage bacterium Megasphaera cerevisiae type strain 20462.</title>
        <authorList>
            <person name="Kutumbaka K."/>
            <person name="Pasmowitz J."/>
            <person name="Mategko J."/>
            <person name="Reyes D."/>
            <person name="Friedrich A."/>
            <person name="Han S."/>
            <person name="Martens-Habbena W."/>
            <person name="Neal-McKinney J."/>
            <person name="Janagama H.K."/>
            <person name="Nadala C."/>
            <person name="Samadpour M."/>
        </authorList>
    </citation>
    <scope>NUCLEOTIDE SEQUENCE [LARGE SCALE GENOMIC DNA]</scope>
    <source>
        <strain evidence="1 2">DSM 20462</strain>
    </source>
</reference>
<dbReference type="InParanoid" id="A0A0J6ZN23"/>
<dbReference type="RefSeq" id="WP_048514450.1">
    <property type="nucleotide sequence ID" value="NZ_FUXD01000028.1"/>
</dbReference>
<comment type="caution">
    <text evidence="1">The sequence shown here is derived from an EMBL/GenBank/DDBJ whole genome shotgun (WGS) entry which is preliminary data.</text>
</comment>
<proteinExistence type="predicted"/>
<organism evidence="1 2">
    <name type="scientific">Megasphaera cerevisiae DSM 20462</name>
    <dbReference type="NCBI Taxonomy" id="1122219"/>
    <lineage>
        <taxon>Bacteria</taxon>
        <taxon>Bacillati</taxon>
        <taxon>Bacillota</taxon>
        <taxon>Negativicutes</taxon>
        <taxon>Veillonellales</taxon>
        <taxon>Veillonellaceae</taxon>
        <taxon>Megasphaera</taxon>
    </lineage>
</organism>
<name>A0A0J6ZN23_9FIRM</name>
<dbReference type="PATRIC" id="fig|1122219.3.peg.1443"/>
<dbReference type="AlphaFoldDB" id="A0A0J6ZN23"/>
<protein>
    <submittedName>
        <fullName evidence="1">Uncharacterized protein</fullName>
    </submittedName>
</protein>
<dbReference type="OrthoDB" id="3034778at2"/>
<gene>
    <name evidence="1" type="ORF">AB840_08705</name>
</gene>
<dbReference type="EMBL" id="LEKT01000026">
    <property type="protein sequence ID" value="KMO86301.1"/>
    <property type="molecule type" value="Genomic_DNA"/>
</dbReference>
<keyword evidence="2" id="KW-1185">Reference proteome</keyword>